<feature type="compositionally biased region" description="Basic and acidic residues" evidence="1">
    <location>
        <begin position="61"/>
        <end position="73"/>
    </location>
</feature>
<organism evidence="2 3">
    <name type="scientific">Ophiobolus disseminans</name>
    <dbReference type="NCBI Taxonomy" id="1469910"/>
    <lineage>
        <taxon>Eukaryota</taxon>
        <taxon>Fungi</taxon>
        <taxon>Dikarya</taxon>
        <taxon>Ascomycota</taxon>
        <taxon>Pezizomycotina</taxon>
        <taxon>Dothideomycetes</taxon>
        <taxon>Pleosporomycetidae</taxon>
        <taxon>Pleosporales</taxon>
        <taxon>Pleosporineae</taxon>
        <taxon>Phaeosphaeriaceae</taxon>
        <taxon>Ophiobolus</taxon>
    </lineage>
</organism>
<dbReference type="EMBL" id="MU006255">
    <property type="protein sequence ID" value="KAF2818247.1"/>
    <property type="molecule type" value="Genomic_DNA"/>
</dbReference>
<proteinExistence type="predicted"/>
<evidence type="ECO:0000313" key="3">
    <source>
        <dbReference type="Proteomes" id="UP000799424"/>
    </source>
</evidence>
<dbReference type="AlphaFoldDB" id="A0A6A6ZDH4"/>
<name>A0A6A6ZDH4_9PLEO</name>
<dbReference type="Proteomes" id="UP000799424">
    <property type="component" value="Unassembled WGS sequence"/>
</dbReference>
<feature type="region of interest" description="Disordered" evidence="1">
    <location>
        <begin position="61"/>
        <end position="80"/>
    </location>
</feature>
<keyword evidence="3" id="KW-1185">Reference proteome</keyword>
<protein>
    <submittedName>
        <fullName evidence="2">Uncharacterized protein</fullName>
    </submittedName>
</protein>
<feature type="region of interest" description="Disordered" evidence="1">
    <location>
        <begin position="1"/>
        <end position="45"/>
    </location>
</feature>
<evidence type="ECO:0000256" key="1">
    <source>
        <dbReference type="SAM" id="MobiDB-lite"/>
    </source>
</evidence>
<accession>A0A6A6ZDH4</accession>
<gene>
    <name evidence="2" type="ORF">CC86DRAFT_375920</name>
</gene>
<evidence type="ECO:0000313" key="2">
    <source>
        <dbReference type="EMBL" id="KAF2818247.1"/>
    </source>
</evidence>
<reference evidence="2" key="1">
    <citation type="journal article" date="2020" name="Stud. Mycol.">
        <title>101 Dothideomycetes genomes: a test case for predicting lifestyles and emergence of pathogens.</title>
        <authorList>
            <person name="Haridas S."/>
            <person name="Albert R."/>
            <person name="Binder M."/>
            <person name="Bloem J."/>
            <person name="Labutti K."/>
            <person name="Salamov A."/>
            <person name="Andreopoulos B."/>
            <person name="Baker S."/>
            <person name="Barry K."/>
            <person name="Bills G."/>
            <person name="Bluhm B."/>
            <person name="Cannon C."/>
            <person name="Castanera R."/>
            <person name="Culley D."/>
            <person name="Daum C."/>
            <person name="Ezra D."/>
            <person name="Gonzalez J."/>
            <person name="Henrissat B."/>
            <person name="Kuo A."/>
            <person name="Liang C."/>
            <person name="Lipzen A."/>
            <person name="Lutzoni F."/>
            <person name="Magnuson J."/>
            <person name="Mondo S."/>
            <person name="Nolan M."/>
            <person name="Ohm R."/>
            <person name="Pangilinan J."/>
            <person name="Park H.-J."/>
            <person name="Ramirez L."/>
            <person name="Alfaro M."/>
            <person name="Sun H."/>
            <person name="Tritt A."/>
            <person name="Yoshinaga Y."/>
            <person name="Zwiers L.-H."/>
            <person name="Turgeon B."/>
            <person name="Goodwin S."/>
            <person name="Spatafora J."/>
            <person name="Crous P."/>
            <person name="Grigoriev I."/>
        </authorList>
    </citation>
    <scope>NUCLEOTIDE SEQUENCE</scope>
    <source>
        <strain evidence="2">CBS 113818</strain>
    </source>
</reference>
<feature type="compositionally biased region" description="Basic residues" evidence="1">
    <location>
        <begin position="24"/>
        <end position="41"/>
    </location>
</feature>
<sequence length="94" mass="10731">MQAPSSPVNEPAAEYSPPSSNRQEKKRKHILERNDRKRRRVRVEGRRLSCTAHPACTQAREQKALREWPRGERAGANTGVGRATVLFRPVSDER</sequence>